<dbReference type="EMBL" id="JADCUA010000006">
    <property type="protein sequence ID" value="KAH9839372.1"/>
    <property type="molecule type" value="Genomic_DNA"/>
</dbReference>
<gene>
    <name evidence="1" type="ORF">C8Q71DRAFT_722314</name>
</gene>
<dbReference type="GeneID" id="72002251"/>
<dbReference type="Proteomes" id="UP000814176">
    <property type="component" value="Unassembled WGS sequence"/>
</dbReference>
<comment type="caution">
    <text evidence="1">The sequence shown here is derived from an EMBL/GenBank/DDBJ whole genome shotgun (WGS) entry which is preliminary data.</text>
</comment>
<evidence type="ECO:0000313" key="2">
    <source>
        <dbReference type="Proteomes" id="UP000814176"/>
    </source>
</evidence>
<sequence length="395" mass="45373">MDYCDLPIAALVSRAWYARSTHNLYYVVHIKSRKSFNSLVEQSRRSPRVKQMLTTTHQLLVAHEDRRSQQKPFLDALPLVFSNALPLLEILTINAALRPSMHPTFFLALSHFERLVTLELYRVELCNITELRRIVRAFPRLEELGLDSVTMMQAYPPNNGSPHLARPSSCLQSSIKLQRLQIGGSSGSHNLLANVALREVTLALYAINDPEDPQDGWQSMADKLRVTLSTVRSHRLEHITVNFWVDLILPDHYLRKGWLERTQKQFTADMHSLHEVMARPYFDALKSVDVRIDAKYVLRRLPLSSEQRIRETARELVVPSFRNWLLNGSNETQPTPELSRRYTRAVLVYMIGGHVQYEATYLKESTFLSHKHVMQRASGSCPSSTQSINVQYAPC</sequence>
<reference evidence="1 2" key="1">
    <citation type="journal article" date="2021" name="Environ. Microbiol.">
        <title>Gene family expansions and transcriptome signatures uncover fungal adaptations to wood decay.</title>
        <authorList>
            <person name="Hage H."/>
            <person name="Miyauchi S."/>
            <person name="Viragh M."/>
            <person name="Drula E."/>
            <person name="Min B."/>
            <person name="Chaduli D."/>
            <person name="Navarro D."/>
            <person name="Favel A."/>
            <person name="Norest M."/>
            <person name="Lesage-Meessen L."/>
            <person name="Balint B."/>
            <person name="Merenyi Z."/>
            <person name="de Eugenio L."/>
            <person name="Morin E."/>
            <person name="Martinez A.T."/>
            <person name="Baldrian P."/>
            <person name="Stursova M."/>
            <person name="Martinez M.J."/>
            <person name="Novotny C."/>
            <person name="Magnuson J.K."/>
            <person name="Spatafora J.W."/>
            <person name="Maurice S."/>
            <person name="Pangilinan J."/>
            <person name="Andreopoulos W."/>
            <person name="LaButti K."/>
            <person name="Hundley H."/>
            <person name="Na H."/>
            <person name="Kuo A."/>
            <person name="Barry K."/>
            <person name="Lipzen A."/>
            <person name="Henrissat B."/>
            <person name="Riley R."/>
            <person name="Ahrendt S."/>
            <person name="Nagy L.G."/>
            <person name="Grigoriev I.V."/>
            <person name="Martin F."/>
            <person name="Rosso M.N."/>
        </authorList>
    </citation>
    <scope>NUCLEOTIDE SEQUENCE [LARGE SCALE GENOMIC DNA]</scope>
    <source>
        <strain evidence="1 2">CIRM-BRFM 1785</strain>
    </source>
</reference>
<accession>A0ABQ8KM22</accession>
<organism evidence="1 2">
    <name type="scientific">Rhodofomes roseus</name>
    <dbReference type="NCBI Taxonomy" id="34475"/>
    <lineage>
        <taxon>Eukaryota</taxon>
        <taxon>Fungi</taxon>
        <taxon>Dikarya</taxon>
        <taxon>Basidiomycota</taxon>
        <taxon>Agaricomycotina</taxon>
        <taxon>Agaricomycetes</taxon>
        <taxon>Polyporales</taxon>
        <taxon>Rhodofomes</taxon>
    </lineage>
</organism>
<protein>
    <recommendedName>
        <fullName evidence="3">F-box domain-containing protein</fullName>
    </recommendedName>
</protein>
<evidence type="ECO:0000313" key="1">
    <source>
        <dbReference type="EMBL" id="KAH9839372.1"/>
    </source>
</evidence>
<evidence type="ECO:0008006" key="3">
    <source>
        <dbReference type="Google" id="ProtNLM"/>
    </source>
</evidence>
<dbReference type="RefSeq" id="XP_047781127.1">
    <property type="nucleotide sequence ID" value="XM_047921519.1"/>
</dbReference>
<proteinExistence type="predicted"/>
<name>A0ABQ8KM22_9APHY</name>
<keyword evidence="2" id="KW-1185">Reference proteome</keyword>